<evidence type="ECO:0000256" key="2">
    <source>
        <dbReference type="ARBA" id="ARBA00022658"/>
    </source>
</evidence>
<evidence type="ECO:0000259" key="10">
    <source>
        <dbReference type="PROSITE" id="PS50006"/>
    </source>
</evidence>
<keyword evidence="4" id="KW-0863">Zinc-finger</keyword>
<accession>A0A1I8HEX7</accession>
<dbReference type="PROSITE" id="PS50081">
    <property type="entry name" value="ZF_DAG_PE_2"/>
    <property type="match status" value="1"/>
</dbReference>
<feature type="domain" description="EF-hand" evidence="13">
    <location>
        <begin position="312"/>
        <end position="347"/>
    </location>
</feature>
<dbReference type="GO" id="GO:0005085">
    <property type="term" value="F:guanyl-nucleotide exchange factor activity"/>
    <property type="evidence" value="ECO:0007669"/>
    <property type="project" value="UniProtKB-KW"/>
</dbReference>
<evidence type="ECO:0000256" key="3">
    <source>
        <dbReference type="ARBA" id="ARBA00022723"/>
    </source>
</evidence>
<dbReference type="InterPro" id="IPR002048">
    <property type="entry name" value="EF_hand_dom"/>
</dbReference>
<dbReference type="Gene3D" id="3.30.60.20">
    <property type="match status" value="1"/>
</dbReference>
<dbReference type="Gene3D" id="2.60.200.20">
    <property type="match status" value="1"/>
</dbReference>
<dbReference type="Pfam" id="PF13202">
    <property type="entry name" value="EF-hand_5"/>
    <property type="match status" value="1"/>
</dbReference>
<dbReference type="CDD" id="cd20808">
    <property type="entry name" value="C1_RASGRP"/>
    <property type="match status" value="1"/>
</dbReference>
<dbReference type="PROSITE" id="PS50006">
    <property type="entry name" value="FHA_DOMAIN"/>
    <property type="match status" value="1"/>
</dbReference>
<dbReference type="PROSITE" id="PS50222">
    <property type="entry name" value="EF_HAND_2"/>
    <property type="match status" value="1"/>
</dbReference>
<keyword evidence="14" id="KW-1185">Reference proteome</keyword>
<feature type="region of interest" description="Disordered" evidence="9">
    <location>
        <begin position="1091"/>
        <end position="1124"/>
    </location>
</feature>
<evidence type="ECO:0000256" key="9">
    <source>
        <dbReference type="SAM" id="MobiDB-lite"/>
    </source>
</evidence>
<keyword evidence="6" id="KW-0106">Calcium</keyword>
<sequence>MKKDRVSSSRVNSLVFNQLEAEQLAEQLTVLEFKAFRRIRIPDLKAYTSGESLRGSPTLERCVLLFNGLCQWVQCMVLSKSTPAERARVVAKFLEVSEELLKLNNFNTLMSVVGGLSHSAIARLSKTHACLSQRSQKLLVDLTEFLSSSSNFSNYRKEYAEAKDFKIPILAVHLKDLIQLNVAVPDKLSGTARFINWRKVVQLSQTLGLLHAAQRAPLPVEENVTLCNTLRLSLDCHHTEDDIYEVSLLREPRSLFSPSTPTKPVVFAQWVSGSKPPHPETLKRHIFDMAVFRVYDHDKDEMISETEFAQIAENFPFIDSFAVLDADNDGMISKNELKNYFIRANSHALKSSFKHDFHETSYFKPTFCDRCNGLLWGLIKQGWKCRDCGINVHKHCKDTVVMECRVRAQGQQRGAAAASDSAAAMISGSNSTVSTIAGATVTPGVGCNGASVAPTAACCAGSATGCSKAIRDSGSSSCGSPQATSDGWAQTDEDAICIDEARKLAQASVDRVENAELRKEAESLRLQVQSQAQVITRLHNQVTGGCMASSIAKEADEAAWCLVDAWGNRYWLPQDSSFVIGRLEGQLLLKSAGVENRHAMVSFDPSLQRYRLKDLGTSDGTFVNDQPVVAADSADAEHSGAVLEAGDSLRLGRDPSGCLQVARFAASASAGARRPNTATAAKVASSSQQLLSQLDVGDDRHRRAPSGPVRLALSESAQTHPEALTRRKSCTASLTGGAWRTPRRPTKHRRSAKKLQKPPPPPPPLPPQPQPSRPPQKPPRQPEAFSVPLSPKRSDANNKPDSGGGSGGSGGVLHARSSLSSFVPQRLQRVIQERDRQRRVAAASAKSARPAAAAASVSSVGQRRNSIGRGLQLHQQVQQHQQPGQNRLRQLRRGSAPALAPQPPQQPQSRPAAKELPPSSSAISAGGSALFQSKELKQQKPSGEQLLEPPRRSPSGLSKQQPQDEEQPAVAARLPAQTSDEAQEEAAEPEAEDAASEAGTYTISDDGSSDGACNFDSGSEAAEPAGGAGQELELMSTTTADTVDAPPTSAAADPSSDTSGPQAESHLLACSLHQLSKKLHRCADDLLTKLRRQNGDGRAPRTPSPEADPAGAAAVPGTSCGSGGGSQLLQSELLGCLRHLQAVQLQV</sequence>
<evidence type="ECO:0000256" key="1">
    <source>
        <dbReference type="ARBA" id="ARBA00009566"/>
    </source>
</evidence>
<dbReference type="InterPro" id="IPR002219">
    <property type="entry name" value="PKC_DAG/PE"/>
</dbReference>
<dbReference type="InterPro" id="IPR001895">
    <property type="entry name" value="RASGEF_cat_dom"/>
</dbReference>
<evidence type="ECO:0000256" key="8">
    <source>
        <dbReference type="SAM" id="Coils"/>
    </source>
</evidence>
<dbReference type="Gene3D" id="1.10.840.10">
    <property type="entry name" value="Ras guanine-nucleotide exchange factors catalytic domain"/>
    <property type="match status" value="1"/>
</dbReference>
<dbReference type="InterPro" id="IPR008984">
    <property type="entry name" value="SMAD_FHA_dom_sf"/>
</dbReference>
<feature type="compositionally biased region" description="Basic residues" evidence="9">
    <location>
        <begin position="741"/>
        <end position="756"/>
    </location>
</feature>
<dbReference type="SMART" id="SM00109">
    <property type="entry name" value="C1"/>
    <property type="match status" value="1"/>
</dbReference>
<dbReference type="Pfam" id="PF00498">
    <property type="entry name" value="FHA"/>
    <property type="match status" value="1"/>
</dbReference>
<evidence type="ECO:0000256" key="6">
    <source>
        <dbReference type="ARBA" id="ARBA00022837"/>
    </source>
</evidence>
<dbReference type="InterPro" id="IPR008937">
    <property type="entry name" value="Ras-like_GEF"/>
</dbReference>
<dbReference type="GO" id="GO:0007265">
    <property type="term" value="P:Ras protein signal transduction"/>
    <property type="evidence" value="ECO:0007669"/>
    <property type="project" value="TreeGrafter"/>
</dbReference>
<feature type="domain" description="Ras-GEF" evidence="11">
    <location>
        <begin position="20"/>
        <end position="253"/>
    </location>
</feature>
<dbReference type="CDD" id="cd00155">
    <property type="entry name" value="RasGEF"/>
    <property type="match status" value="1"/>
</dbReference>
<keyword evidence="5" id="KW-0862">Zinc</keyword>
<feature type="domain" description="Phorbol-ester/DAG-type" evidence="12">
    <location>
        <begin position="354"/>
        <end position="404"/>
    </location>
</feature>
<dbReference type="InterPro" id="IPR023578">
    <property type="entry name" value="Ras_GEF_dom_sf"/>
</dbReference>
<feature type="compositionally biased region" description="Low complexity" evidence="9">
    <location>
        <begin position="919"/>
        <end position="929"/>
    </location>
</feature>
<dbReference type="GO" id="GO:0005886">
    <property type="term" value="C:plasma membrane"/>
    <property type="evidence" value="ECO:0007669"/>
    <property type="project" value="TreeGrafter"/>
</dbReference>
<dbReference type="AlphaFoldDB" id="A0A1I8HEX7"/>
<dbReference type="InterPro" id="IPR046349">
    <property type="entry name" value="C1-like_sf"/>
</dbReference>
<dbReference type="PROSITE" id="PS50009">
    <property type="entry name" value="RASGEF_CAT"/>
    <property type="match status" value="1"/>
</dbReference>
<name>A0A1I8HEX7_9PLAT</name>
<evidence type="ECO:0000256" key="7">
    <source>
        <dbReference type="PROSITE-ProRule" id="PRU00168"/>
    </source>
</evidence>
<dbReference type="Pfam" id="PF00130">
    <property type="entry name" value="C1_1"/>
    <property type="match status" value="1"/>
</dbReference>
<keyword evidence="3" id="KW-0479">Metal-binding</keyword>
<feature type="compositionally biased region" description="Low complexity" evidence="9">
    <location>
        <begin position="840"/>
        <end position="860"/>
    </location>
</feature>
<evidence type="ECO:0000259" key="11">
    <source>
        <dbReference type="PROSITE" id="PS50009"/>
    </source>
</evidence>
<proteinExistence type="inferred from homology"/>
<feature type="region of interest" description="Disordered" evidence="9">
    <location>
        <begin position="695"/>
        <end position="1064"/>
    </location>
</feature>
<evidence type="ECO:0000256" key="5">
    <source>
        <dbReference type="ARBA" id="ARBA00022833"/>
    </source>
</evidence>
<dbReference type="FunFam" id="1.10.840.10:FF:000003">
    <property type="entry name" value="Ras guanyl-releasing protein 3 isoform 1"/>
    <property type="match status" value="1"/>
</dbReference>
<dbReference type="InterPro" id="IPR011992">
    <property type="entry name" value="EF-hand-dom_pair"/>
</dbReference>
<dbReference type="PANTHER" id="PTHR23113">
    <property type="entry name" value="GUANINE NUCLEOTIDE EXCHANGE FACTOR"/>
    <property type="match status" value="1"/>
</dbReference>
<feature type="compositionally biased region" description="Low complexity" evidence="9">
    <location>
        <begin position="1018"/>
        <end position="1059"/>
    </location>
</feature>
<feature type="compositionally biased region" description="Gly residues" evidence="9">
    <location>
        <begin position="802"/>
        <end position="811"/>
    </location>
</feature>
<dbReference type="SUPFAM" id="SSF57889">
    <property type="entry name" value="Cysteine-rich domain"/>
    <property type="match status" value="1"/>
</dbReference>
<keyword evidence="8" id="KW-0175">Coiled coil</keyword>
<dbReference type="GO" id="GO:0008270">
    <property type="term" value="F:zinc ion binding"/>
    <property type="evidence" value="ECO:0007669"/>
    <property type="project" value="UniProtKB-KW"/>
</dbReference>
<feature type="coiled-coil region" evidence="8">
    <location>
        <begin position="498"/>
        <end position="534"/>
    </location>
</feature>
<dbReference type="SMART" id="SM00147">
    <property type="entry name" value="RasGEF"/>
    <property type="match status" value="1"/>
</dbReference>
<dbReference type="Gene3D" id="1.10.238.10">
    <property type="entry name" value="EF-hand"/>
    <property type="match status" value="1"/>
</dbReference>
<evidence type="ECO:0000259" key="12">
    <source>
        <dbReference type="PROSITE" id="PS50081"/>
    </source>
</evidence>
<dbReference type="InterPro" id="IPR036964">
    <property type="entry name" value="RASGEF_cat_dom_sf"/>
</dbReference>
<feature type="compositionally biased region" description="Acidic residues" evidence="9">
    <location>
        <begin position="981"/>
        <end position="995"/>
    </location>
</feature>
<evidence type="ECO:0000313" key="15">
    <source>
        <dbReference type="WBParaSite" id="maker-uti_cns_0005924-snap-gene-0.2-mRNA-1"/>
    </source>
</evidence>
<dbReference type="InterPro" id="IPR018247">
    <property type="entry name" value="EF_Hand_1_Ca_BS"/>
</dbReference>
<dbReference type="InterPro" id="IPR000253">
    <property type="entry name" value="FHA_dom"/>
</dbReference>
<evidence type="ECO:0000313" key="14">
    <source>
        <dbReference type="Proteomes" id="UP000095280"/>
    </source>
</evidence>
<evidence type="ECO:0000256" key="4">
    <source>
        <dbReference type="ARBA" id="ARBA00022771"/>
    </source>
</evidence>
<dbReference type="Proteomes" id="UP000095280">
    <property type="component" value="Unplaced"/>
</dbReference>
<feature type="compositionally biased region" description="Low complexity" evidence="9">
    <location>
        <begin position="870"/>
        <end position="885"/>
    </location>
</feature>
<dbReference type="PROSITE" id="PS00479">
    <property type="entry name" value="ZF_DAG_PE_1"/>
    <property type="match status" value="1"/>
</dbReference>
<organism evidence="14 15">
    <name type="scientific">Macrostomum lignano</name>
    <dbReference type="NCBI Taxonomy" id="282301"/>
    <lineage>
        <taxon>Eukaryota</taxon>
        <taxon>Metazoa</taxon>
        <taxon>Spiralia</taxon>
        <taxon>Lophotrochozoa</taxon>
        <taxon>Platyhelminthes</taxon>
        <taxon>Rhabditophora</taxon>
        <taxon>Macrostomorpha</taxon>
        <taxon>Macrostomida</taxon>
        <taxon>Macrostomidae</taxon>
        <taxon>Macrostomum</taxon>
    </lineage>
</organism>
<protein>
    <submittedName>
        <fullName evidence="15">Ras guanyl-releasing protein 3</fullName>
    </submittedName>
</protein>
<comment type="similarity">
    <text evidence="1">Belongs to the RASGRP family.</text>
</comment>
<dbReference type="PROSITE" id="PS00018">
    <property type="entry name" value="EF_HAND_1"/>
    <property type="match status" value="1"/>
</dbReference>
<dbReference type="SUPFAM" id="SSF48366">
    <property type="entry name" value="Ras GEF"/>
    <property type="match status" value="1"/>
</dbReference>
<dbReference type="WBParaSite" id="maker-uti_cns_0005924-snap-gene-0.2-mRNA-1">
    <property type="protein sequence ID" value="maker-uti_cns_0005924-snap-gene-0.2-mRNA-1"/>
    <property type="gene ID" value="maker-uti_cns_0005924-snap-gene-0.2"/>
</dbReference>
<feature type="domain" description="FHA" evidence="10">
    <location>
        <begin position="578"/>
        <end position="628"/>
    </location>
</feature>
<dbReference type="Pfam" id="PF00617">
    <property type="entry name" value="RasGEF"/>
    <property type="match status" value="1"/>
</dbReference>
<keyword evidence="2 7" id="KW-0344">Guanine-nucleotide releasing factor</keyword>
<dbReference type="PANTHER" id="PTHR23113:SF252">
    <property type="entry name" value="RAS GUANYL-RELEASING PROTEIN 3"/>
    <property type="match status" value="1"/>
</dbReference>
<dbReference type="SUPFAM" id="SSF47473">
    <property type="entry name" value="EF-hand"/>
    <property type="match status" value="1"/>
</dbReference>
<reference evidence="15" key="1">
    <citation type="submission" date="2016-11" db="UniProtKB">
        <authorList>
            <consortium name="WormBaseParasite"/>
        </authorList>
    </citation>
    <scope>IDENTIFICATION</scope>
</reference>
<feature type="compositionally biased region" description="Pro residues" evidence="9">
    <location>
        <begin position="757"/>
        <end position="781"/>
    </location>
</feature>
<dbReference type="GO" id="GO:0005509">
    <property type="term" value="F:calcium ion binding"/>
    <property type="evidence" value="ECO:0007669"/>
    <property type="project" value="InterPro"/>
</dbReference>
<evidence type="ECO:0000259" key="13">
    <source>
        <dbReference type="PROSITE" id="PS50222"/>
    </source>
</evidence>
<dbReference type="SUPFAM" id="SSF49879">
    <property type="entry name" value="SMAD/FHA domain"/>
    <property type="match status" value="1"/>
</dbReference>